<evidence type="ECO:0000256" key="2">
    <source>
        <dbReference type="ARBA" id="ARBA00023125"/>
    </source>
</evidence>
<evidence type="ECO:0000256" key="1">
    <source>
        <dbReference type="ARBA" id="ARBA00004123"/>
    </source>
</evidence>
<dbReference type="Gene3D" id="1.10.260.40">
    <property type="entry name" value="lambda repressor-like DNA-binding domains"/>
    <property type="match status" value="1"/>
</dbReference>
<dbReference type="CDD" id="cd00086">
    <property type="entry name" value="homeodomain"/>
    <property type="match status" value="1"/>
</dbReference>
<dbReference type="SMART" id="SM00352">
    <property type="entry name" value="POU"/>
    <property type="match status" value="1"/>
</dbReference>
<dbReference type="AlphaFoldDB" id="A0A8X6IAW7"/>
<keyword evidence="3 5" id="KW-0371">Homeobox</keyword>
<dbReference type="PRINTS" id="PR00028">
    <property type="entry name" value="POUDOMAIN"/>
</dbReference>
<dbReference type="SMART" id="SM00389">
    <property type="entry name" value="HOX"/>
    <property type="match status" value="1"/>
</dbReference>
<keyword evidence="11" id="KW-1185">Reference proteome</keyword>
<dbReference type="EMBL" id="BMAO01007807">
    <property type="protein sequence ID" value="GFR18664.1"/>
    <property type="molecule type" value="Genomic_DNA"/>
</dbReference>
<evidence type="ECO:0000259" key="9">
    <source>
        <dbReference type="PROSITE" id="PS51179"/>
    </source>
</evidence>
<dbReference type="Pfam" id="PF00046">
    <property type="entry name" value="Homeodomain"/>
    <property type="match status" value="1"/>
</dbReference>
<proteinExistence type="inferred from homology"/>
<dbReference type="PROSITE" id="PS50071">
    <property type="entry name" value="HOMEOBOX_2"/>
    <property type="match status" value="1"/>
</dbReference>
<dbReference type="PROSITE" id="PS51179">
    <property type="entry name" value="POU_3"/>
    <property type="match status" value="1"/>
</dbReference>
<organism evidence="10 11">
    <name type="scientific">Trichonephila clavata</name>
    <name type="common">Joro spider</name>
    <name type="synonym">Nephila clavata</name>
    <dbReference type="NCBI Taxonomy" id="2740835"/>
    <lineage>
        <taxon>Eukaryota</taxon>
        <taxon>Metazoa</taxon>
        <taxon>Ecdysozoa</taxon>
        <taxon>Arthropoda</taxon>
        <taxon>Chelicerata</taxon>
        <taxon>Arachnida</taxon>
        <taxon>Araneae</taxon>
        <taxon>Araneomorphae</taxon>
        <taxon>Entelegynae</taxon>
        <taxon>Araneoidea</taxon>
        <taxon>Nephilidae</taxon>
        <taxon>Trichonephila</taxon>
    </lineage>
</organism>
<evidence type="ECO:0000256" key="6">
    <source>
        <dbReference type="RuleBase" id="RU000682"/>
    </source>
</evidence>
<keyword evidence="4 5" id="KW-0539">Nucleus</keyword>
<accession>A0A8X6IAW7</accession>
<evidence type="ECO:0000313" key="10">
    <source>
        <dbReference type="EMBL" id="GFR18664.1"/>
    </source>
</evidence>
<dbReference type="InterPro" id="IPR010982">
    <property type="entry name" value="Lambda_DNA-bd_dom_sf"/>
</dbReference>
<dbReference type="InterPro" id="IPR013847">
    <property type="entry name" value="POU"/>
</dbReference>
<dbReference type="InterPro" id="IPR050255">
    <property type="entry name" value="POU_domain_TF"/>
</dbReference>
<protein>
    <recommendedName>
        <fullName evidence="7">POU domain protein</fullName>
    </recommendedName>
</protein>
<dbReference type="OrthoDB" id="10066259at2759"/>
<keyword evidence="7" id="KW-0804">Transcription</keyword>
<dbReference type="GO" id="GO:0000978">
    <property type="term" value="F:RNA polymerase II cis-regulatory region sequence-specific DNA binding"/>
    <property type="evidence" value="ECO:0007669"/>
    <property type="project" value="TreeGrafter"/>
</dbReference>
<dbReference type="InterPro" id="IPR009057">
    <property type="entry name" value="Homeodomain-like_sf"/>
</dbReference>
<evidence type="ECO:0000256" key="7">
    <source>
        <dbReference type="RuleBase" id="RU361194"/>
    </source>
</evidence>
<dbReference type="InterPro" id="IPR000327">
    <property type="entry name" value="POU_dom"/>
</dbReference>
<feature type="DNA-binding region" description="Homeobox" evidence="5">
    <location>
        <begin position="604"/>
        <end position="680"/>
    </location>
</feature>
<feature type="domain" description="POU-specific" evidence="9">
    <location>
        <begin position="509"/>
        <end position="583"/>
    </location>
</feature>
<dbReference type="GO" id="GO:0005634">
    <property type="term" value="C:nucleus"/>
    <property type="evidence" value="ECO:0007669"/>
    <property type="project" value="UniProtKB-SubCell"/>
</dbReference>
<dbReference type="Gene3D" id="1.10.10.60">
    <property type="entry name" value="Homeodomain-like"/>
    <property type="match status" value="2"/>
</dbReference>
<dbReference type="PANTHER" id="PTHR11636:SF5">
    <property type="entry name" value="POU DOMAIN MOTIF 3, ISOFORM F"/>
    <property type="match status" value="1"/>
</dbReference>
<dbReference type="GO" id="GO:0000981">
    <property type="term" value="F:DNA-binding transcription factor activity, RNA polymerase II-specific"/>
    <property type="evidence" value="ECO:0007669"/>
    <property type="project" value="TreeGrafter"/>
</dbReference>
<sequence length="687" mass="73618">MESEESCDEFVEALPSNRSSANLMTNGTVSISPRLKAEQVFQPCSDFQHDSIVTCSSAPPNMVPMGATAVINQAGQLQPGMMAVPDPNNPDQLVVVQNVNGGANMDDSAHKAMINAGSLPSSLQMTKLNNTTANAGMLQHITSTGQMIAPNQLAGMMNLAGLPQVTTLGGLNGIPNINVMNQLAGQTQILQQQPGSTTTCVQNSQMQGTCPQGMVTVNGHPNAVQQNQVGNTPQFILAAGQPIQGIQGAQLLIPTSSGVATQQVITIPVSQLAGNQVVQLVASNGQIFTTTLANLQALTQPVPVPGVNTPNIAGNPQTVQSHPILAPGFANMSGQMASMPQIFTNAAGQLVTLSPQVIAHPMMGGNPTNLMVNPQIAAAQLQQVQQADDKTSIATVTSSGQPAQMSRIQNSSLNAISQAIAMQHQQQQQNQAAQMQINPVIVTTQLSPIKSQPTSQNCVVAPKLPVQQGSTVSTLTQTVHPQPSVSPDDDCDNGLNQISTISNTEANVVDGINLEEIKDFAKAFKIRRLSLGLTQTQVGQALSATEGPSYSQSAICRFEKLDITPRSAQKIKPVLERWMKEAEERYKNGAHTLTEFIGSEPTKKRKRRTSFTPSALDILNQFFEKNTHPSETRIKMTFEMKLLFYLLGVEMTGLAEHLHYDREVVRVWFCNKRQALKNTIKKLKTGP</sequence>
<comment type="subcellular location">
    <subcellularLocation>
        <location evidence="1 5 6">Nucleus</location>
    </subcellularLocation>
</comment>
<dbReference type="Proteomes" id="UP000887116">
    <property type="component" value="Unassembled WGS sequence"/>
</dbReference>
<dbReference type="PROSITE" id="PS00035">
    <property type="entry name" value="POU_1"/>
    <property type="match status" value="1"/>
</dbReference>
<evidence type="ECO:0000313" key="11">
    <source>
        <dbReference type="Proteomes" id="UP000887116"/>
    </source>
</evidence>
<keyword evidence="2 5" id="KW-0238">DNA-binding</keyword>
<name>A0A8X6IAW7_TRICU</name>
<dbReference type="SUPFAM" id="SSF47413">
    <property type="entry name" value="lambda repressor-like DNA-binding domains"/>
    <property type="match status" value="1"/>
</dbReference>
<evidence type="ECO:0000256" key="5">
    <source>
        <dbReference type="PROSITE-ProRule" id="PRU00108"/>
    </source>
</evidence>
<dbReference type="PROSITE" id="PS00465">
    <property type="entry name" value="POU_2"/>
    <property type="match status" value="1"/>
</dbReference>
<evidence type="ECO:0000259" key="8">
    <source>
        <dbReference type="PROSITE" id="PS50071"/>
    </source>
</evidence>
<dbReference type="InterPro" id="IPR001356">
    <property type="entry name" value="HD"/>
</dbReference>
<feature type="domain" description="Homeobox" evidence="8">
    <location>
        <begin position="602"/>
        <end position="679"/>
    </location>
</feature>
<dbReference type="SUPFAM" id="SSF46689">
    <property type="entry name" value="Homeodomain-like"/>
    <property type="match status" value="1"/>
</dbReference>
<comment type="caution">
    <text evidence="10">The sequence shown here is derived from an EMBL/GenBank/DDBJ whole genome shotgun (WGS) entry which is preliminary data.</text>
</comment>
<reference evidence="10" key="1">
    <citation type="submission" date="2020-07" db="EMBL/GenBank/DDBJ databases">
        <title>Multicomponent nature underlies the extraordinary mechanical properties of spider dragline silk.</title>
        <authorList>
            <person name="Kono N."/>
            <person name="Nakamura H."/>
            <person name="Mori M."/>
            <person name="Yoshida Y."/>
            <person name="Ohtoshi R."/>
            <person name="Malay A.D."/>
            <person name="Moran D.A.P."/>
            <person name="Tomita M."/>
            <person name="Numata K."/>
            <person name="Arakawa K."/>
        </authorList>
    </citation>
    <scope>NUCLEOTIDE SEQUENCE</scope>
</reference>
<dbReference type="PANTHER" id="PTHR11636">
    <property type="entry name" value="POU DOMAIN"/>
    <property type="match status" value="1"/>
</dbReference>
<evidence type="ECO:0000256" key="4">
    <source>
        <dbReference type="ARBA" id="ARBA00023242"/>
    </source>
</evidence>
<evidence type="ECO:0000256" key="3">
    <source>
        <dbReference type="ARBA" id="ARBA00023155"/>
    </source>
</evidence>
<gene>
    <name evidence="10" type="primary">POU6F2</name>
    <name evidence="10" type="ORF">TNCT_267581</name>
</gene>
<comment type="similarity">
    <text evidence="7">Belongs to the POU transcription factor family.</text>
</comment>
<dbReference type="Pfam" id="PF00157">
    <property type="entry name" value="Pou"/>
    <property type="match status" value="1"/>
</dbReference>